<organism evidence="3 4">
    <name type="scientific">Xylanibacter ruminicola</name>
    <name type="common">Prevotella ruminicola</name>
    <dbReference type="NCBI Taxonomy" id="839"/>
    <lineage>
        <taxon>Bacteria</taxon>
        <taxon>Pseudomonadati</taxon>
        <taxon>Bacteroidota</taxon>
        <taxon>Bacteroidia</taxon>
        <taxon>Bacteroidales</taxon>
        <taxon>Prevotellaceae</taxon>
        <taxon>Xylanibacter</taxon>
    </lineage>
</organism>
<dbReference type="Pfam" id="PF12450">
    <property type="entry name" value="vWF_A"/>
    <property type="match status" value="1"/>
</dbReference>
<feature type="domain" description="VWFA" evidence="2">
    <location>
        <begin position="155"/>
        <end position="353"/>
    </location>
</feature>
<accession>A0A1H5T1P6</accession>
<dbReference type="InterPro" id="IPR036465">
    <property type="entry name" value="vWFA_dom_sf"/>
</dbReference>
<dbReference type="InterPro" id="IPR022156">
    <property type="entry name" value="Uncharacterised_YfbK_N"/>
</dbReference>
<sequence length="496" mass="54853">MNKTFARLGLIAMSLLAVGCDTTNVDDTVGSFYADYNKDAFEQCKPRGDKFDEFSDNPFVSVAEQHVSTFSVDADGASYAVMRRYLSSGYTIDPQSVRIEEFLNYFTFDYPNPIGSESIAINAEVGDCPWNAGHKLLRLGIKGKSLAKSEVPKANFVFLVDVSGSMYTDDKLKLLKSGLIELVYKLNPDDRISIITYSGVVKKLLESTPAREAAKIKSAISKLQAEGCTNGGDALKMAYEEALKNYDAKRNNRIILGTDGDFNVGVTNIEMLAGIVEKYAKQGIYMTCLGLGMGNLNDAMMERISNLGNGAYHYIDCEDEMMKVFVTERERFVSVANDTKCQLTLDSKLVSKYRLIGYENRVMNNEDFDNDAKDAGEIGAGQTITALYEIVPTDEFKNNPKSTFCTFDVRYKRSLSDESVPMQLKVAVEESAKPASANLNFASGVAAYGMILRNSPYKGDATYDMACRLIKSSLSFDPDHRRSELLNLITKAAQTK</sequence>
<gene>
    <name evidence="3" type="ORF">SAMN05216354_0817</name>
</gene>
<dbReference type="Pfam" id="PF12034">
    <property type="entry name" value="YfbK_C"/>
    <property type="match status" value="1"/>
</dbReference>
<keyword evidence="1" id="KW-0732">Signal</keyword>
<dbReference type="PANTHER" id="PTHR10338:SF108">
    <property type="entry name" value="INTER-ALPHA-TRYPSIN INHIBITOR HEAVY CHAIN H4-LIKE PROTEIN"/>
    <property type="match status" value="1"/>
</dbReference>
<dbReference type="InterPro" id="IPR050934">
    <property type="entry name" value="ITIH"/>
</dbReference>
<dbReference type="PROSITE" id="PS51257">
    <property type="entry name" value="PROKAR_LIPOPROTEIN"/>
    <property type="match status" value="1"/>
</dbReference>
<dbReference type="EMBL" id="FNUV01000002">
    <property type="protein sequence ID" value="SEF56664.1"/>
    <property type="molecule type" value="Genomic_DNA"/>
</dbReference>
<dbReference type="InterPro" id="IPR002035">
    <property type="entry name" value="VWF_A"/>
</dbReference>
<dbReference type="InterPro" id="IPR021908">
    <property type="entry name" value="YfbK_C"/>
</dbReference>
<evidence type="ECO:0000313" key="3">
    <source>
        <dbReference type="EMBL" id="SEF56664.1"/>
    </source>
</evidence>
<dbReference type="RefSeq" id="WP_181020756.1">
    <property type="nucleotide sequence ID" value="NZ_FNUV01000002.1"/>
</dbReference>
<proteinExistence type="predicted"/>
<dbReference type="PROSITE" id="PS50234">
    <property type="entry name" value="VWFA"/>
    <property type="match status" value="1"/>
</dbReference>
<evidence type="ECO:0000256" key="1">
    <source>
        <dbReference type="SAM" id="SignalP"/>
    </source>
</evidence>
<name>A0A1H5T1P6_XYLRU</name>
<dbReference type="AlphaFoldDB" id="A0A1H5T1P6"/>
<evidence type="ECO:0000259" key="2">
    <source>
        <dbReference type="PROSITE" id="PS50234"/>
    </source>
</evidence>
<feature type="signal peptide" evidence="1">
    <location>
        <begin position="1"/>
        <end position="19"/>
    </location>
</feature>
<protein>
    <submittedName>
        <fullName evidence="3">Ca-activated chloride channel family protein</fullName>
    </submittedName>
</protein>
<dbReference type="Gene3D" id="3.40.50.410">
    <property type="entry name" value="von Willebrand factor, type A domain"/>
    <property type="match status" value="1"/>
</dbReference>
<feature type="chain" id="PRO_5009284526" evidence="1">
    <location>
        <begin position="20"/>
        <end position="496"/>
    </location>
</feature>
<dbReference type="SUPFAM" id="SSF53300">
    <property type="entry name" value="vWA-like"/>
    <property type="match status" value="1"/>
</dbReference>
<evidence type="ECO:0000313" key="4">
    <source>
        <dbReference type="Proteomes" id="UP000236735"/>
    </source>
</evidence>
<dbReference type="PANTHER" id="PTHR10338">
    <property type="entry name" value="INTER-ALPHA-TRYPSIN INHIBITOR HEAVY CHAIN FAMILY MEMBER"/>
    <property type="match status" value="1"/>
</dbReference>
<reference evidence="3 4" key="1">
    <citation type="submission" date="2016-10" db="EMBL/GenBank/DDBJ databases">
        <authorList>
            <person name="de Groot N.N."/>
        </authorList>
    </citation>
    <scope>NUCLEOTIDE SEQUENCE [LARGE SCALE GENOMIC DNA]</scope>
    <source>
        <strain evidence="3 4">AR32</strain>
    </source>
</reference>
<dbReference type="Proteomes" id="UP000236735">
    <property type="component" value="Unassembled WGS sequence"/>
</dbReference>
<dbReference type="SMART" id="SM00327">
    <property type="entry name" value="VWA"/>
    <property type="match status" value="1"/>
</dbReference>
<dbReference type="Pfam" id="PF13519">
    <property type="entry name" value="VWA_2"/>
    <property type="match status" value="1"/>
</dbReference>